<evidence type="ECO:0000313" key="2">
    <source>
        <dbReference type="EMBL" id="MDB8003885.1"/>
    </source>
</evidence>
<dbReference type="Gene3D" id="3.40.50.10140">
    <property type="entry name" value="Toll/interleukin-1 receptor homology (TIR) domain"/>
    <property type="match status" value="1"/>
</dbReference>
<evidence type="ECO:0000259" key="1">
    <source>
        <dbReference type="PROSITE" id="PS50104"/>
    </source>
</evidence>
<dbReference type="InterPro" id="IPR035897">
    <property type="entry name" value="Toll_tir_struct_dom_sf"/>
</dbReference>
<sequence length="339" mass="39887">MLTKEIIYDLYRKFSKSGTSIVVVPYREIDEEAFNSECWDAFEWHRWLFQDTVKLPVIRDDLTKNFFVKRDDKVNKLSVVIKIPYEYHNQYTDAIYEVNNVVSQDGCCMLFVNNMIYSFASYLVIEDDYQNYEKIKAVIEKHQLEIDMTQTLNSLYSQLYSRAYNTINFTSNCSKDQILLQMTAVYAYKDKDELARSGYYVSEADKPNVFISYSHNDKIIVKDVKDRIVMCGLNVWFDENCIAVGKHIVNEFMDGITKSDYAIIFASKSTVSSVYSKAEIQNLFVKVLNNEIKLFIVKLDDVDMNSIFPNLKNYKYYDFYQEHNIDKLVMSIVDFVKKK</sequence>
<dbReference type="Pfam" id="PF13676">
    <property type="entry name" value="TIR_2"/>
    <property type="match status" value="1"/>
</dbReference>
<gene>
    <name evidence="2" type="ORF">PNE09_07370</name>
</gene>
<organism evidence="2 3">
    <name type="scientific">[Eubacterium] siraeum</name>
    <dbReference type="NCBI Taxonomy" id="39492"/>
    <lineage>
        <taxon>Bacteria</taxon>
        <taxon>Bacillati</taxon>
        <taxon>Bacillota</taxon>
        <taxon>Clostridia</taxon>
        <taxon>Eubacteriales</taxon>
        <taxon>Oscillospiraceae</taxon>
        <taxon>Oscillospiraceae incertae sedis</taxon>
    </lineage>
</organism>
<name>A0AAW6CYT5_9FIRM</name>
<dbReference type="Proteomes" id="UP001210809">
    <property type="component" value="Unassembled WGS sequence"/>
</dbReference>
<dbReference type="SUPFAM" id="SSF52200">
    <property type="entry name" value="Toll/Interleukin receptor TIR domain"/>
    <property type="match status" value="1"/>
</dbReference>
<keyword evidence="2" id="KW-0675">Receptor</keyword>
<dbReference type="InterPro" id="IPR000157">
    <property type="entry name" value="TIR_dom"/>
</dbReference>
<proteinExistence type="predicted"/>
<reference evidence="2" key="1">
    <citation type="submission" date="2023-01" db="EMBL/GenBank/DDBJ databases">
        <title>Human gut microbiome strain richness.</title>
        <authorList>
            <person name="Chen-Liaw A."/>
        </authorList>
    </citation>
    <scope>NUCLEOTIDE SEQUENCE</scope>
    <source>
        <strain evidence="2">1001283st1_G1_1001283B150217_161031</strain>
    </source>
</reference>
<protein>
    <submittedName>
        <fullName evidence="2">Toll/interleukin-1 receptor domain-containing protein</fullName>
    </submittedName>
</protein>
<comment type="caution">
    <text evidence="2">The sequence shown here is derived from an EMBL/GenBank/DDBJ whole genome shotgun (WGS) entry which is preliminary data.</text>
</comment>
<dbReference type="GO" id="GO:0007165">
    <property type="term" value="P:signal transduction"/>
    <property type="evidence" value="ECO:0007669"/>
    <property type="project" value="InterPro"/>
</dbReference>
<feature type="domain" description="TIR" evidence="1">
    <location>
        <begin position="205"/>
        <end position="339"/>
    </location>
</feature>
<dbReference type="AlphaFoldDB" id="A0AAW6CYT5"/>
<dbReference type="EMBL" id="JAQLXW010000008">
    <property type="protein sequence ID" value="MDB8003885.1"/>
    <property type="molecule type" value="Genomic_DNA"/>
</dbReference>
<dbReference type="PROSITE" id="PS50104">
    <property type="entry name" value="TIR"/>
    <property type="match status" value="1"/>
</dbReference>
<evidence type="ECO:0000313" key="3">
    <source>
        <dbReference type="Proteomes" id="UP001210809"/>
    </source>
</evidence>
<accession>A0AAW6CYT5</accession>